<dbReference type="Proteomes" id="UP000605846">
    <property type="component" value="Unassembled WGS sequence"/>
</dbReference>
<sequence length="421" mass="43602">MRLTLAAIATAALAQSALAAPAPNSQSVSQMAMPSATASYSARSSYMNEKRDVVSFFKNIIYRPAVSESASASASASATASASLSLRKRSVPVSASAPASASATGIAAAVAAALDNRRKVNTELDAYLHENPETADDIAKEVVILRDHLSSAYNAPASSAAVPQASAAVHHDKRAKVSSAAVPAPTAVVSARASEASGMQSVVSAALENRRKANGELDAYLNANPDLPQQLSREMLILKDHLQSAYGISSIDVPKPPPTPAAMPPQKRAVPSASVAAVPAAVSSSSTLNDAVAAALEARRKSNPELDAYLKQNPDAPSKLSKEVAGFKEHLASVLSSPAMSQIAAPTHIMRHQRRAPSSSASASASVSVAASMPSSAVRAASASMPAEPEDAGEDAAFNESDFWLDDEMIEGEWKGYNWFQ</sequence>
<dbReference type="EMBL" id="JABAYA010000094">
    <property type="protein sequence ID" value="KAF7725582.1"/>
    <property type="molecule type" value="Genomic_DNA"/>
</dbReference>
<organism evidence="2 3">
    <name type="scientific">Apophysomyces ossiformis</name>
    <dbReference type="NCBI Taxonomy" id="679940"/>
    <lineage>
        <taxon>Eukaryota</taxon>
        <taxon>Fungi</taxon>
        <taxon>Fungi incertae sedis</taxon>
        <taxon>Mucoromycota</taxon>
        <taxon>Mucoromycotina</taxon>
        <taxon>Mucoromycetes</taxon>
        <taxon>Mucorales</taxon>
        <taxon>Mucorineae</taxon>
        <taxon>Mucoraceae</taxon>
        <taxon>Apophysomyces</taxon>
    </lineage>
</organism>
<name>A0A8H7EPI9_9FUNG</name>
<evidence type="ECO:0000256" key="1">
    <source>
        <dbReference type="SAM" id="SignalP"/>
    </source>
</evidence>
<keyword evidence="3" id="KW-1185">Reference proteome</keyword>
<dbReference type="AlphaFoldDB" id="A0A8H7EPI9"/>
<comment type="caution">
    <text evidence="2">The sequence shown here is derived from an EMBL/GenBank/DDBJ whole genome shotgun (WGS) entry which is preliminary data.</text>
</comment>
<protein>
    <submittedName>
        <fullName evidence="2">Uncharacterized protein</fullName>
    </submittedName>
</protein>
<gene>
    <name evidence="2" type="ORF">EC973_009537</name>
</gene>
<dbReference type="OrthoDB" id="10614974at2759"/>
<feature type="chain" id="PRO_5034015252" evidence="1">
    <location>
        <begin position="20"/>
        <end position="421"/>
    </location>
</feature>
<evidence type="ECO:0000313" key="2">
    <source>
        <dbReference type="EMBL" id="KAF7725582.1"/>
    </source>
</evidence>
<keyword evidence="1" id="KW-0732">Signal</keyword>
<accession>A0A8H7EPI9</accession>
<evidence type="ECO:0000313" key="3">
    <source>
        <dbReference type="Proteomes" id="UP000605846"/>
    </source>
</evidence>
<proteinExistence type="predicted"/>
<feature type="signal peptide" evidence="1">
    <location>
        <begin position="1"/>
        <end position="19"/>
    </location>
</feature>
<reference evidence="2" key="1">
    <citation type="submission" date="2020-01" db="EMBL/GenBank/DDBJ databases">
        <title>Genome Sequencing of Three Apophysomyces-Like Fungal Strains Confirms a Novel Fungal Genus in the Mucoromycota with divergent Burkholderia-like Endosymbiotic Bacteria.</title>
        <authorList>
            <person name="Stajich J.E."/>
            <person name="Macias A.M."/>
            <person name="Carter-House D."/>
            <person name="Lovett B."/>
            <person name="Kasson L.R."/>
            <person name="Berry K."/>
            <person name="Grigoriev I."/>
            <person name="Chang Y."/>
            <person name="Spatafora J."/>
            <person name="Kasson M.T."/>
        </authorList>
    </citation>
    <scope>NUCLEOTIDE SEQUENCE</scope>
    <source>
        <strain evidence="2">NRRL A-21654</strain>
    </source>
</reference>